<dbReference type="PIRSF" id="PIRSF033367">
    <property type="entry name" value="UCP033367_VanZ"/>
    <property type="match status" value="1"/>
</dbReference>
<feature type="transmembrane region" description="Helical" evidence="1">
    <location>
        <begin position="40"/>
        <end position="57"/>
    </location>
</feature>
<dbReference type="Proteomes" id="UP000001054">
    <property type="component" value="Plasmid pNGR234b"/>
</dbReference>
<geneLocation type="plasmid" evidence="3">
    <name>sym pNGR234b</name>
</geneLocation>
<reference evidence="3" key="1">
    <citation type="journal article" date="2004" name="J. Bacteriol.">
        <title>An evolutionary hot spot: the pNGR234b replicon of Rhizobium sp. strain NGR234.</title>
        <authorList>
            <person name="Streit W.R."/>
            <person name="Schmitz R.A."/>
            <person name="Perret X."/>
            <person name="Staehelin C."/>
            <person name="Deakin W.J."/>
            <person name="Raasch C."/>
            <person name="Liesegang H."/>
            <person name="Broughton W.J."/>
        </authorList>
    </citation>
    <scope>NUCLEOTIDE SEQUENCE [LARGE SCALE GENOMIC DNA]</scope>
    <source>
        <strain evidence="3">NBRC 101917 / NGR234</strain>
    </source>
</reference>
<evidence type="ECO:0000313" key="3">
    <source>
        <dbReference type="Proteomes" id="UP000001054"/>
    </source>
</evidence>
<sequence>MRQRIMDLRRAAKALAWLLLALIAYSTLSPIGMRPHVGTWVHVERFGAYGLMGLLFATAFPRRITLVLAMVLGAAVGLELLQMLSADRHARLEDLAVKMAGATCGVGAVWFSGRWWRLRGRQSKPKFKPSRVESSA</sequence>
<dbReference type="EMBL" id="CP000874">
    <property type="protein sequence ID" value="ACP23352.1"/>
    <property type="molecule type" value="Genomic_DNA"/>
</dbReference>
<dbReference type="KEGG" id="rhi:NGR_b19050"/>
<accession>C3KLR6</accession>
<evidence type="ECO:0000313" key="2">
    <source>
        <dbReference type="EMBL" id="ACP23352.1"/>
    </source>
</evidence>
<keyword evidence="3" id="KW-1185">Reference proteome</keyword>
<dbReference type="HOGENOM" id="CLU_130407_0_1_5"/>
<evidence type="ECO:0000256" key="1">
    <source>
        <dbReference type="SAM" id="Phobius"/>
    </source>
</evidence>
<keyword evidence="1" id="KW-0812">Transmembrane</keyword>
<reference evidence="2 3" key="2">
    <citation type="journal article" date="2009" name="Appl. Environ. Microbiol.">
        <title>Rhizobium sp. strain NGR234 possesses a remarkable number of secretion systems.</title>
        <authorList>
            <person name="Schmeisser C."/>
            <person name="Liesegang H."/>
            <person name="Krysciak D."/>
            <person name="Bakkou N."/>
            <person name="Le Quere A."/>
            <person name="Wollherr A."/>
            <person name="Heinemeyer I."/>
            <person name="Morgenstern B."/>
            <person name="Pommerening-Roeser A."/>
            <person name="Flores M."/>
            <person name="Palacios R."/>
            <person name="Brenner S."/>
            <person name="Gottschalk G."/>
            <person name="Schmitz R.A."/>
            <person name="Broughton W.J."/>
            <person name="Perret X."/>
            <person name="Strittmatter A.W."/>
            <person name="Streit W.R."/>
        </authorList>
    </citation>
    <scope>NUCLEOTIDE SEQUENCE [LARGE SCALE GENOMIC DNA]</scope>
    <source>
        <strain evidence="3">NBRC 101917 / NGR234</strain>
    </source>
</reference>
<gene>
    <name evidence="2" type="ordered locus">NGR_b19050</name>
</gene>
<keyword evidence="1" id="KW-0472">Membrane</keyword>
<feature type="transmembrane region" description="Helical" evidence="1">
    <location>
        <begin position="96"/>
        <end position="116"/>
    </location>
</feature>
<name>C3KLR6_SINFN</name>
<evidence type="ECO:0008006" key="4">
    <source>
        <dbReference type="Google" id="ProtNLM"/>
    </source>
</evidence>
<organism evidence="2 3">
    <name type="scientific">Sinorhizobium fredii (strain NBRC 101917 / NGR234)</name>
    <dbReference type="NCBI Taxonomy" id="394"/>
    <lineage>
        <taxon>Bacteria</taxon>
        <taxon>Pseudomonadati</taxon>
        <taxon>Pseudomonadota</taxon>
        <taxon>Alphaproteobacteria</taxon>
        <taxon>Hyphomicrobiales</taxon>
        <taxon>Rhizobiaceae</taxon>
        <taxon>Sinorhizobium/Ensifer group</taxon>
        <taxon>Sinorhizobium</taxon>
    </lineage>
</organism>
<keyword evidence="2" id="KW-0614">Plasmid</keyword>
<dbReference type="PATRIC" id="fig|394.7.peg.2320"/>
<dbReference type="OrthoDB" id="7908547at2"/>
<keyword evidence="1" id="KW-1133">Transmembrane helix</keyword>
<feature type="transmembrane region" description="Helical" evidence="1">
    <location>
        <begin position="64"/>
        <end position="84"/>
    </location>
</feature>
<dbReference type="AlphaFoldDB" id="C3KLR6"/>
<dbReference type="InterPro" id="IPR017015">
    <property type="entry name" value="UCP033367_VanZ"/>
</dbReference>
<protein>
    <recommendedName>
        <fullName evidence="4">VanZ-like domain-containing protein</fullName>
    </recommendedName>
</protein>
<proteinExistence type="predicted"/>